<evidence type="ECO:0000313" key="1">
    <source>
        <dbReference type="EMBL" id="ADG89361.1"/>
    </source>
</evidence>
<proteinExistence type="predicted"/>
<dbReference type="STRING" id="469371.Tbis_2660"/>
<reference evidence="1 2" key="1">
    <citation type="submission" date="2010-01" db="EMBL/GenBank/DDBJ databases">
        <title>The complete genome of Thermobispora bispora DSM 43833.</title>
        <authorList>
            <consortium name="US DOE Joint Genome Institute (JGI-PGF)"/>
            <person name="Lucas S."/>
            <person name="Copeland A."/>
            <person name="Lapidus A."/>
            <person name="Glavina del Rio T."/>
            <person name="Dalin E."/>
            <person name="Tice H."/>
            <person name="Bruce D."/>
            <person name="Goodwin L."/>
            <person name="Pitluck S."/>
            <person name="Kyrpides N."/>
            <person name="Mavromatis K."/>
            <person name="Ivanova N."/>
            <person name="Mikhailova N."/>
            <person name="Chertkov O."/>
            <person name="Brettin T."/>
            <person name="Detter J.C."/>
            <person name="Han C."/>
            <person name="Larimer F."/>
            <person name="Land M."/>
            <person name="Hauser L."/>
            <person name="Markowitz V."/>
            <person name="Cheng J.-F."/>
            <person name="Hugenholtz P."/>
            <person name="Woyke T."/>
            <person name="Wu D."/>
            <person name="Jando M."/>
            <person name="Schneider S."/>
            <person name="Klenk H.-P."/>
            <person name="Eisen J.A."/>
        </authorList>
    </citation>
    <scope>NUCLEOTIDE SEQUENCE [LARGE SCALE GENOMIC DNA]</scope>
    <source>
        <strain evidence="2">ATCC 19993 / DSM 43833 / CBS 139.67 / JCM 10125 / KCTC 9307 / NBRC 14880 / R51</strain>
    </source>
</reference>
<sequence length="74" mass="7901">MDVIVEDLSGRTTVAPMSGCARPGVSGRLALRRVSRFREGVLLAERPCPEGRAAPAVRPAYVTGAGRPQEGRLR</sequence>
<protein>
    <submittedName>
        <fullName evidence="1">Uncharacterized protein</fullName>
    </submittedName>
</protein>
<name>D6Y5G6_THEBD</name>
<accession>D6Y5G6</accession>
<dbReference type="Proteomes" id="UP000006640">
    <property type="component" value="Chromosome"/>
</dbReference>
<dbReference type="KEGG" id="tbi:Tbis_2660"/>
<organism evidence="1 2">
    <name type="scientific">Thermobispora bispora (strain ATCC 19993 / DSM 43833 / CBS 139.67 / JCM 10125 / KCTC 9307 / NBRC 14880 / R51)</name>
    <dbReference type="NCBI Taxonomy" id="469371"/>
    <lineage>
        <taxon>Bacteria</taxon>
        <taxon>Bacillati</taxon>
        <taxon>Actinomycetota</taxon>
        <taxon>Actinomycetes</taxon>
        <taxon>Streptosporangiales</taxon>
        <taxon>Streptosporangiaceae</taxon>
        <taxon>Thermobispora</taxon>
    </lineage>
</organism>
<dbReference type="AlphaFoldDB" id="D6Y5G6"/>
<dbReference type="EMBL" id="CP001874">
    <property type="protein sequence ID" value="ADG89361.1"/>
    <property type="molecule type" value="Genomic_DNA"/>
</dbReference>
<evidence type="ECO:0000313" key="2">
    <source>
        <dbReference type="Proteomes" id="UP000006640"/>
    </source>
</evidence>
<gene>
    <name evidence="1" type="ordered locus">Tbis_2660</name>
</gene>
<keyword evidence="2" id="KW-1185">Reference proteome</keyword>
<dbReference type="HOGENOM" id="CLU_2686581_0_0_11"/>